<reference evidence="1 2" key="1">
    <citation type="submission" date="2024-04" db="EMBL/GenBank/DDBJ databases">
        <title>Salinicola lusitanus LLJ914,a marine bacterium isolated from the Okinawa Trough.</title>
        <authorList>
            <person name="Li J."/>
        </authorList>
    </citation>
    <scope>NUCLEOTIDE SEQUENCE [LARGE SCALE GENOMIC DNA]</scope>
    <source>
        <strain evidence="1 2">LLJ914</strain>
    </source>
</reference>
<dbReference type="EMBL" id="CP151919">
    <property type="protein sequence ID" value="XAD53466.1"/>
    <property type="molecule type" value="Genomic_DNA"/>
</dbReference>
<dbReference type="RefSeq" id="WP_342594526.1">
    <property type="nucleotide sequence ID" value="NZ_CP151919.1"/>
</dbReference>
<gene>
    <name evidence="1" type="ORF">AAGT95_16700</name>
</gene>
<name>A0ABZ3CQM3_9GAMM</name>
<evidence type="ECO:0000313" key="2">
    <source>
        <dbReference type="Proteomes" id="UP001453229"/>
    </source>
</evidence>
<protein>
    <submittedName>
        <fullName evidence="1">Uncharacterized protein</fullName>
    </submittedName>
</protein>
<keyword evidence="2" id="KW-1185">Reference proteome</keyword>
<organism evidence="1 2">
    <name type="scientific">Salinicola lusitanus</name>
    <dbReference type="NCBI Taxonomy" id="1949085"/>
    <lineage>
        <taxon>Bacteria</taxon>
        <taxon>Pseudomonadati</taxon>
        <taxon>Pseudomonadota</taxon>
        <taxon>Gammaproteobacteria</taxon>
        <taxon>Oceanospirillales</taxon>
        <taxon>Halomonadaceae</taxon>
        <taxon>Salinicola</taxon>
    </lineage>
</organism>
<evidence type="ECO:0000313" key="1">
    <source>
        <dbReference type="EMBL" id="XAD53466.1"/>
    </source>
</evidence>
<sequence>MKLCLRRSKNGHSYALHDSNTGEILPAQQRVEVIQEPGDLTKVVVTFVADARASSRVQIERDDV</sequence>
<accession>A0ABZ3CQM3</accession>
<proteinExistence type="predicted"/>
<dbReference type="Proteomes" id="UP001453229">
    <property type="component" value="Chromosome"/>
</dbReference>